<dbReference type="GO" id="GO:0000724">
    <property type="term" value="P:double-strand break repair via homologous recombination"/>
    <property type="evidence" value="ECO:0007669"/>
    <property type="project" value="TreeGrafter"/>
</dbReference>
<dbReference type="PROSITE" id="PS50954">
    <property type="entry name" value="LEM"/>
    <property type="match status" value="1"/>
</dbReference>
<dbReference type="AlphaFoldDB" id="A0AAN7QA25"/>
<dbReference type="Pfam" id="PF12796">
    <property type="entry name" value="Ank_2"/>
    <property type="match status" value="1"/>
</dbReference>
<dbReference type="GO" id="GO:0004520">
    <property type="term" value="F:DNA endonuclease activity"/>
    <property type="evidence" value="ECO:0007669"/>
    <property type="project" value="TreeGrafter"/>
</dbReference>
<evidence type="ECO:0000256" key="1">
    <source>
        <dbReference type="PROSITE-ProRule" id="PRU00023"/>
    </source>
</evidence>
<dbReference type="InterPro" id="IPR036770">
    <property type="entry name" value="Ankyrin_rpt-contain_sf"/>
</dbReference>
<dbReference type="Gene3D" id="1.10.720.40">
    <property type="match status" value="1"/>
</dbReference>
<dbReference type="GO" id="GO:0005654">
    <property type="term" value="C:nucleoplasm"/>
    <property type="evidence" value="ECO:0007669"/>
    <property type="project" value="TreeGrafter"/>
</dbReference>
<dbReference type="Gene3D" id="1.25.40.20">
    <property type="entry name" value="Ankyrin repeat-containing domain"/>
    <property type="match status" value="1"/>
</dbReference>
<dbReference type="SUPFAM" id="SSF48403">
    <property type="entry name" value="Ankyrin repeat"/>
    <property type="match status" value="1"/>
</dbReference>
<evidence type="ECO:0000313" key="4">
    <source>
        <dbReference type="Proteomes" id="UP001353858"/>
    </source>
</evidence>
<dbReference type="PROSITE" id="PS50297">
    <property type="entry name" value="ANK_REP_REGION"/>
    <property type="match status" value="1"/>
</dbReference>
<reference evidence="4" key="1">
    <citation type="submission" date="2023-01" db="EMBL/GenBank/DDBJ databases">
        <title>Key to firefly adult light organ development and bioluminescence: homeobox transcription factors regulate luciferase expression and transportation to peroxisome.</title>
        <authorList>
            <person name="Fu X."/>
        </authorList>
    </citation>
    <scope>NUCLEOTIDE SEQUENCE [LARGE SCALE GENOMIC DNA]</scope>
</reference>
<evidence type="ECO:0000313" key="3">
    <source>
        <dbReference type="EMBL" id="KAK4884720.1"/>
    </source>
</evidence>
<dbReference type="SMART" id="SM00248">
    <property type="entry name" value="ANK"/>
    <property type="match status" value="4"/>
</dbReference>
<dbReference type="SMART" id="SM00540">
    <property type="entry name" value="LEM"/>
    <property type="match status" value="1"/>
</dbReference>
<dbReference type="Proteomes" id="UP001353858">
    <property type="component" value="Unassembled WGS sequence"/>
</dbReference>
<dbReference type="GO" id="GO:0000712">
    <property type="term" value="P:resolution of meiotic recombination intermediates"/>
    <property type="evidence" value="ECO:0007669"/>
    <property type="project" value="TreeGrafter"/>
</dbReference>
<keyword evidence="4" id="KW-1185">Reference proteome</keyword>
<dbReference type="CDD" id="cd12934">
    <property type="entry name" value="LEM"/>
    <property type="match status" value="1"/>
</dbReference>
<feature type="repeat" description="ANK" evidence="1">
    <location>
        <begin position="86"/>
        <end position="118"/>
    </location>
</feature>
<keyword evidence="1" id="KW-0040">ANK repeat</keyword>
<accession>A0AAN7QA25</accession>
<dbReference type="InterPro" id="IPR002110">
    <property type="entry name" value="Ankyrin_rpt"/>
</dbReference>
<dbReference type="CDD" id="cd10454">
    <property type="entry name" value="GIY-YIG_COG3680_Meta"/>
    <property type="match status" value="1"/>
</dbReference>
<dbReference type="InterPro" id="IPR003887">
    <property type="entry name" value="LEM_dom"/>
</dbReference>
<dbReference type="SUPFAM" id="SSF63451">
    <property type="entry name" value="LEM domain"/>
    <property type="match status" value="1"/>
</dbReference>
<gene>
    <name evidence="3" type="ORF">RN001_000991</name>
</gene>
<dbReference type="Pfam" id="PF03020">
    <property type="entry name" value="LEM"/>
    <property type="match status" value="1"/>
</dbReference>
<comment type="caution">
    <text evidence="3">The sequence shown here is derived from an EMBL/GenBank/DDBJ whole genome shotgun (WGS) entry which is preliminary data.</text>
</comment>
<dbReference type="Pfam" id="PF22945">
    <property type="entry name" value="LEM-3_GIY-YIG"/>
    <property type="match status" value="1"/>
</dbReference>
<dbReference type="GO" id="GO:0005737">
    <property type="term" value="C:cytoplasm"/>
    <property type="evidence" value="ECO:0007669"/>
    <property type="project" value="TreeGrafter"/>
</dbReference>
<evidence type="ECO:0000259" key="2">
    <source>
        <dbReference type="PROSITE" id="PS50954"/>
    </source>
</evidence>
<dbReference type="InterPro" id="IPR011015">
    <property type="entry name" value="LEM/LEM-like_dom_sf"/>
</dbReference>
<dbReference type="InterPro" id="IPR034998">
    <property type="entry name" value="ANKLE1"/>
</dbReference>
<dbReference type="PROSITE" id="PS50088">
    <property type="entry name" value="ANK_REPEAT"/>
    <property type="match status" value="1"/>
</dbReference>
<protein>
    <recommendedName>
        <fullName evidence="2">LEM domain-containing protein</fullName>
    </recommendedName>
</protein>
<dbReference type="PANTHER" id="PTHR46427">
    <property type="entry name" value="ANKYRIN REPEAT AND LEM DOMAIN-CONTAINING PROTEIN 1"/>
    <property type="match status" value="1"/>
</dbReference>
<dbReference type="PANTHER" id="PTHR46427:SF1">
    <property type="entry name" value="ANKYRIN REPEAT AND LEM DOMAIN-CONTAINING PROTEIN 1"/>
    <property type="match status" value="1"/>
</dbReference>
<feature type="domain" description="LEM" evidence="2">
    <location>
        <begin position="458"/>
        <end position="502"/>
    </location>
</feature>
<proteinExistence type="predicted"/>
<dbReference type="EMBL" id="JARPUR010000001">
    <property type="protein sequence ID" value="KAK4884720.1"/>
    <property type="molecule type" value="Genomic_DNA"/>
</dbReference>
<organism evidence="3 4">
    <name type="scientific">Aquatica leii</name>
    <dbReference type="NCBI Taxonomy" id="1421715"/>
    <lineage>
        <taxon>Eukaryota</taxon>
        <taxon>Metazoa</taxon>
        <taxon>Ecdysozoa</taxon>
        <taxon>Arthropoda</taxon>
        <taxon>Hexapoda</taxon>
        <taxon>Insecta</taxon>
        <taxon>Pterygota</taxon>
        <taxon>Neoptera</taxon>
        <taxon>Endopterygota</taxon>
        <taxon>Coleoptera</taxon>
        <taxon>Polyphaga</taxon>
        <taxon>Elateriformia</taxon>
        <taxon>Elateroidea</taxon>
        <taxon>Lampyridae</taxon>
        <taxon>Luciolinae</taxon>
        <taxon>Aquatica</taxon>
    </lineage>
</organism>
<sequence length="725" mass="83243">MTNYYRGESCKEYSLASALYDTIEDNNWRGVEYMLLEKHANPNIIIVDTGISSFHLTIGNVSEEFALKTTKLILRCGGNPNIQSDDGLTPLHIAAAWGRMEIVEVLLCFGADYEIKDMNYQMPIDYAMQHKYYEIARLLYDICRTNITVDISNKATDLLTLDKIIINDGITEAEYEVDKDFILPTSSISKLNELPEISSSEYVKDWCDQHSKTMNNSLENKNSKIETDISHLVPFECQHTKTVKPKVTTNINERIRRPNRNVIEIMPLDYESSHRFFLQKKADPNVTNNAYKYKGTSRESGISTTSSIDNSIIFTRGIDCLTLKDTNINDCKEVNKDISSDYFTCNEISDNENVLEKNIFSISSSATSSTTTHEDVNELKCLGSNFQRVNVDPELIHDGFDLKNFGMNQDPNLLNVAEVYKYTDDEEGITLLEKRVLKKQNCETDNDVVSQSSKLSSLPTNFDYDSHTLRLELIQYGYPVGPVTDTTKRVYLKKLYKLKKQGKPNTEAQVKFEDKVYSNELQKTLQNPNRLKNDITYKELEEILFQEFNDPDTSKKWREGFSKSSFSYLLLDPRHTKNLPNRTDSLSLKDTWKTFLDSIFYVGKGKRQRPYSHLYEAVALWNSSNLNAADKKIQRILDIWRDNCGVVCLHVFQNVIPVEAYTREAAMIQALKIENIKNKNVGQFYGKSASLTSDQQNKLGTYLLYKAMLIFLNEGERQIRPNDID</sequence>
<name>A0AAN7QA25_9COLE</name>